<dbReference type="SUPFAM" id="SSF54184">
    <property type="entry name" value="Penicillin-binding protein 2x (pbp-2x), c-terminal domain"/>
    <property type="match status" value="3"/>
</dbReference>
<keyword evidence="2" id="KW-0812">Transmembrane</keyword>
<reference evidence="4" key="1">
    <citation type="journal article" date="2015" name="Nature">
        <title>Complex archaea that bridge the gap between prokaryotes and eukaryotes.</title>
        <authorList>
            <person name="Spang A."/>
            <person name="Saw J.H."/>
            <person name="Jorgensen S.L."/>
            <person name="Zaremba-Niedzwiedzka K."/>
            <person name="Martijn J."/>
            <person name="Lind A.E."/>
            <person name="van Eijk R."/>
            <person name="Schleper C."/>
            <person name="Guy L."/>
            <person name="Ettema T.J."/>
        </authorList>
    </citation>
    <scope>NUCLEOTIDE SEQUENCE</scope>
</reference>
<feature type="non-terminal residue" evidence="4">
    <location>
        <position position="1"/>
    </location>
</feature>
<dbReference type="InterPro" id="IPR005543">
    <property type="entry name" value="PASTA_dom"/>
</dbReference>
<evidence type="ECO:0000313" key="4">
    <source>
        <dbReference type="EMBL" id="KKK71633.1"/>
    </source>
</evidence>
<evidence type="ECO:0000256" key="1">
    <source>
        <dbReference type="SAM" id="MobiDB-lite"/>
    </source>
</evidence>
<feature type="region of interest" description="Disordered" evidence="1">
    <location>
        <begin position="57"/>
        <end position="79"/>
    </location>
</feature>
<feature type="region of interest" description="Disordered" evidence="1">
    <location>
        <begin position="203"/>
        <end position="223"/>
    </location>
</feature>
<feature type="domain" description="PASTA" evidence="3">
    <location>
        <begin position="238"/>
        <end position="303"/>
    </location>
</feature>
<organism evidence="4">
    <name type="scientific">marine sediment metagenome</name>
    <dbReference type="NCBI Taxonomy" id="412755"/>
    <lineage>
        <taxon>unclassified sequences</taxon>
        <taxon>metagenomes</taxon>
        <taxon>ecological metagenomes</taxon>
    </lineage>
</organism>
<accession>A0A0F8XRP0</accession>
<proteinExistence type="predicted"/>
<feature type="domain" description="PASTA" evidence="3">
    <location>
        <begin position="305"/>
        <end position="370"/>
    </location>
</feature>
<feature type="transmembrane region" description="Helical" evidence="2">
    <location>
        <begin position="85"/>
        <end position="104"/>
    </location>
</feature>
<keyword evidence="2" id="KW-0472">Membrane</keyword>
<dbReference type="PROSITE" id="PS51178">
    <property type="entry name" value="PASTA"/>
    <property type="match status" value="4"/>
</dbReference>
<dbReference type="AlphaFoldDB" id="A0A0F8XRP0"/>
<feature type="compositionally biased region" description="Basic and acidic residues" evidence="1">
    <location>
        <begin position="68"/>
        <end position="78"/>
    </location>
</feature>
<evidence type="ECO:0000256" key="2">
    <source>
        <dbReference type="SAM" id="Phobius"/>
    </source>
</evidence>
<dbReference type="SMART" id="SM00740">
    <property type="entry name" value="PASTA"/>
    <property type="match status" value="4"/>
</dbReference>
<feature type="compositionally biased region" description="Basic and acidic residues" evidence="1">
    <location>
        <begin position="336"/>
        <end position="346"/>
    </location>
</feature>
<keyword evidence="2" id="KW-1133">Transmembrane helix</keyword>
<feature type="domain" description="PASTA" evidence="3">
    <location>
        <begin position="105"/>
        <end position="170"/>
    </location>
</feature>
<dbReference type="CDD" id="cd06577">
    <property type="entry name" value="PASTA_pknB"/>
    <property type="match status" value="4"/>
</dbReference>
<dbReference type="Pfam" id="PF03793">
    <property type="entry name" value="PASTA"/>
    <property type="match status" value="4"/>
</dbReference>
<feature type="region of interest" description="Disordered" evidence="1">
    <location>
        <begin position="320"/>
        <end position="380"/>
    </location>
</feature>
<gene>
    <name evidence="4" type="ORF">LCGC14_2911960</name>
</gene>
<sequence length="380" mass="39325">LEAVEARLDQDKSFDAEQTAMFAPVAVPGAEAAADAGAPLAVTPEANVEVSPDAEAEVAAGDGAAGPEAERVPESPAERRRRRRLWAAGILGIVAILLGGYLLLKVDQVPVPSVLGQTLDSAREELEDAGFEIDIKRRGDPAPVDTVIDQVPAPAVNAPEGSTMTITVSNGPSTVRVPDVVGLSEKDAVKRMKRAGLKPTVERESSTEVAEGSVVRSDPGSGVSIERGSSVTLLVSSGSKEVEVPSVIGQDENDAVAQLRGEGLNVVVREKASSEPIGTVVEQSPVAGQKVDEGSSVTIQVSDGKLEEVPDVSGLDEADAEQRLDDAGFRASVRSKATDRPGRDGKVLSQSPSAGSEHRKGSTVTITVGVFTPPETGVLP</sequence>
<feature type="domain" description="PASTA" evidence="3">
    <location>
        <begin position="171"/>
        <end position="237"/>
    </location>
</feature>
<comment type="caution">
    <text evidence="4">The sequence shown here is derived from an EMBL/GenBank/DDBJ whole genome shotgun (WGS) entry which is preliminary data.</text>
</comment>
<dbReference type="EMBL" id="LAZR01057646">
    <property type="protein sequence ID" value="KKK71633.1"/>
    <property type="molecule type" value="Genomic_DNA"/>
</dbReference>
<protein>
    <recommendedName>
        <fullName evidence="3">PASTA domain-containing protein</fullName>
    </recommendedName>
</protein>
<dbReference type="Gene3D" id="3.30.10.20">
    <property type="match status" value="4"/>
</dbReference>
<feature type="compositionally biased region" description="Low complexity" evidence="1">
    <location>
        <begin position="57"/>
        <end position="67"/>
    </location>
</feature>
<name>A0A0F8XRP0_9ZZZZ</name>
<evidence type="ECO:0000259" key="3">
    <source>
        <dbReference type="PROSITE" id="PS51178"/>
    </source>
</evidence>